<reference evidence="10" key="1">
    <citation type="submission" date="2020-10" db="EMBL/GenBank/DDBJ databases">
        <authorList>
            <person name="Gilroy R."/>
        </authorList>
    </citation>
    <scope>NUCLEOTIDE SEQUENCE</scope>
    <source>
        <strain evidence="10">CHK152-2994</strain>
    </source>
</reference>
<comment type="pathway">
    <text evidence="3">Cofactor biosynthesis; tetrahydrofolate biosynthesis; 7,8-dihydrofolate from 2-amino-4-hydroxy-6-hydroxymethyl-7,8-dihydropteridine diphosphate and 4-aminobenzoate: step 1/2.</text>
</comment>
<keyword evidence="8" id="KW-0289">Folate biosynthesis</keyword>
<evidence type="ECO:0000313" key="11">
    <source>
        <dbReference type="Proteomes" id="UP000824139"/>
    </source>
</evidence>
<dbReference type="GO" id="GO:0046872">
    <property type="term" value="F:metal ion binding"/>
    <property type="evidence" value="ECO:0007669"/>
    <property type="project" value="UniProtKB-KW"/>
</dbReference>
<accession>A0A9D1FYH5</accession>
<dbReference type="InterPro" id="IPR045031">
    <property type="entry name" value="DHP_synth-like"/>
</dbReference>
<dbReference type="InterPro" id="IPR011005">
    <property type="entry name" value="Dihydropteroate_synth-like_sf"/>
</dbReference>
<evidence type="ECO:0000313" key="10">
    <source>
        <dbReference type="EMBL" id="HIS83821.1"/>
    </source>
</evidence>
<dbReference type="SUPFAM" id="SSF51717">
    <property type="entry name" value="Dihydropteroate synthetase-like"/>
    <property type="match status" value="1"/>
</dbReference>
<reference evidence="10" key="2">
    <citation type="journal article" date="2021" name="PeerJ">
        <title>Extensive microbial diversity within the chicken gut microbiome revealed by metagenomics and culture.</title>
        <authorList>
            <person name="Gilroy R."/>
            <person name="Ravi A."/>
            <person name="Getino M."/>
            <person name="Pursley I."/>
            <person name="Horton D.L."/>
            <person name="Alikhan N.F."/>
            <person name="Baker D."/>
            <person name="Gharbi K."/>
            <person name="Hall N."/>
            <person name="Watson M."/>
            <person name="Adriaenssens E.M."/>
            <person name="Foster-Nyarko E."/>
            <person name="Jarju S."/>
            <person name="Secka A."/>
            <person name="Antonio M."/>
            <person name="Oren A."/>
            <person name="Chaudhuri R.R."/>
            <person name="La Ragione R."/>
            <person name="Hildebrand F."/>
            <person name="Pallen M.J."/>
        </authorList>
    </citation>
    <scope>NUCLEOTIDE SEQUENCE</scope>
    <source>
        <strain evidence="10">CHK152-2994</strain>
    </source>
</reference>
<protein>
    <recommendedName>
        <fullName evidence="4">dihydropteroate synthase</fullName>
        <ecNumber evidence="4">2.5.1.15</ecNumber>
    </recommendedName>
</protein>
<dbReference type="GO" id="GO:0005829">
    <property type="term" value="C:cytosol"/>
    <property type="evidence" value="ECO:0007669"/>
    <property type="project" value="TreeGrafter"/>
</dbReference>
<keyword evidence="6" id="KW-0479">Metal-binding</keyword>
<dbReference type="GO" id="GO:0046654">
    <property type="term" value="P:tetrahydrofolate biosynthetic process"/>
    <property type="evidence" value="ECO:0007669"/>
    <property type="project" value="TreeGrafter"/>
</dbReference>
<comment type="catalytic activity">
    <reaction evidence="1">
        <text>(7,8-dihydropterin-6-yl)methyl diphosphate + 4-aminobenzoate = 7,8-dihydropteroate + diphosphate</text>
        <dbReference type="Rhea" id="RHEA:19949"/>
        <dbReference type="ChEBI" id="CHEBI:17836"/>
        <dbReference type="ChEBI" id="CHEBI:17839"/>
        <dbReference type="ChEBI" id="CHEBI:33019"/>
        <dbReference type="ChEBI" id="CHEBI:72950"/>
        <dbReference type="EC" id="2.5.1.15"/>
    </reaction>
</comment>
<dbReference type="Proteomes" id="UP000824139">
    <property type="component" value="Unassembled WGS sequence"/>
</dbReference>
<dbReference type="PANTHER" id="PTHR20941:SF1">
    <property type="entry name" value="FOLIC ACID SYNTHESIS PROTEIN FOL1"/>
    <property type="match status" value="1"/>
</dbReference>
<organism evidence="10 11">
    <name type="scientific">Candidatus Scatenecus faecavium</name>
    <dbReference type="NCBI Taxonomy" id="2840915"/>
    <lineage>
        <taxon>Bacteria</taxon>
        <taxon>Candidatus Scatenecus</taxon>
    </lineage>
</organism>
<dbReference type="GO" id="GO:0004156">
    <property type="term" value="F:dihydropteroate synthase activity"/>
    <property type="evidence" value="ECO:0007669"/>
    <property type="project" value="UniProtKB-EC"/>
</dbReference>
<comment type="cofactor">
    <cofactor evidence="2">
        <name>Mg(2+)</name>
        <dbReference type="ChEBI" id="CHEBI:18420"/>
    </cofactor>
</comment>
<dbReference type="EC" id="2.5.1.15" evidence="4"/>
<feature type="domain" description="Pterin-binding" evidence="9">
    <location>
        <begin position="122"/>
        <end position="375"/>
    </location>
</feature>
<proteinExistence type="predicted"/>
<evidence type="ECO:0000256" key="1">
    <source>
        <dbReference type="ARBA" id="ARBA00000012"/>
    </source>
</evidence>
<dbReference type="AlphaFoldDB" id="A0A9D1FYH5"/>
<dbReference type="Pfam" id="PF00809">
    <property type="entry name" value="Pterin_bind"/>
    <property type="match status" value="1"/>
</dbReference>
<gene>
    <name evidence="10" type="primary">folP</name>
    <name evidence="10" type="ORF">IAD41_09490</name>
</gene>
<dbReference type="PROSITE" id="PS00793">
    <property type="entry name" value="DHPS_2"/>
    <property type="match status" value="1"/>
</dbReference>
<evidence type="ECO:0000256" key="3">
    <source>
        <dbReference type="ARBA" id="ARBA00004763"/>
    </source>
</evidence>
<dbReference type="EMBL" id="DVJO01000210">
    <property type="protein sequence ID" value="HIS83821.1"/>
    <property type="molecule type" value="Genomic_DNA"/>
</dbReference>
<evidence type="ECO:0000256" key="7">
    <source>
        <dbReference type="ARBA" id="ARBA00022842"/>
    </source>
</evidence>
<dbReference type="NCBIfam" id="TIGR01496">
    <property type="entry name" value="DHPS"/>
    <property type="match status" value="1"/>
</dbReference>
<dbReference type="CDD" id="cd00739">
    <property type="entry name" value="DHPS"/>
    <property type="match status" value="1"/>
</dbReference>
<evidence type="ECO:0000256" key="2">
    <source>
        <dbReference type="ARBA" id="ARBA00001946"/>
    </source>
</evidence>
<name>A0A9D1FYH5_9BACT</name>
<dbReference type="InterPro" id="IPR006390">
    <property type="entry name" value="DHP_synth_dom"/>
</dbReference>
<comment type="caution">
    <text evidence="10">The sequence shown here is derived from an EMBL/GenBank/DDBJ whole genome shotgun (WGS) entry which is preliminary data.</text>
</comment>
<sequence length="383" mass="42368">MKEFILKEIVTEDIPSELKKIGFDKSYRTQASQKFKYKNIKIYSLTPAQANILKQTALSVGADCATHRETITANIETSDCILGGSISQLKKISQKLTSQPFGLKLLGEKISGMAEFSKSAKTKIVGILNLTPDSFSDGGEFLDYDKAKEHFKYMADSGADIIDIGAESTKPYSTPVSAQAQISRLLPVLEFAKSENLQIPISIDTRSALVAQECIKAGASIINDVSGFDFDKNMVEIIANCGVKVIIQHSKGTPENMQENPVYESLMDEIYLKLKEKIDYAISKGIARENIILDPGIGFGKTREDNFEIIKRIEEFYGLGCEVMLGLSRKSLLNMPDADNDMKDIFSVALNTLAIERKVDYIRVHNVPLHKTLVTLTGGVDYL</sequence>
<evidence type="ECO:0000256" key="4">
    <source>
        <dbReference type="ARBA" id="ARBA00012458"/>
    </source>
</evidence>
<evidence type="ECO:0000256" key="5">
    <source>
        <dbReference type="ARBA" id="ARBA00022679"/>
    </source>
</evidence>
<evidence type="ECO:0000259" key="9">
    <source>
        <dbReference type="PROSITE" id="PS50972"/>
    </source>
</evidence>
<dbReference type="GO" id="GO:0046656">
    <property type="term" value="P:folic acid biosynthetic process"/>
    <property type="evidence" value="ECO:0007669"/>
    <property type="project" value="UniProtKB-KW"/>
</dbReference>
<keyword evidence="7" id="KW-0460">Magnesium</keyword>
<dbReference type="PANTHER" id="PTHR20941">
    <property type="entry name" value="FOLATE SYNTHESIS PROTEINS"/>
    <property type="match status" value="1"/>
</dbReference>
<dbReference type="Gene3D" id="3.20.20.20">
    <property type="entry name" value="Dihydropteroate synthase-like"/>
    <property type="match status" value="1"/>
</dbReference>
<dbReference type="PROSITE" id="PS00792">
    <property type="entry name" value="DHPS_1"/>
    <property type="match status" value="1"/>
</dbReference>
<evidence type="ECO:0000256" key="8">
    <source>
        <dbReference type="ARBA" id="ARBA00022909"/>
    </source>
</evidence>
<dbReference type="PROSITE" id="PS50972">
    <property type="entry name" value="PTERIN_BINDING"/>
    <property type="match status" value="1"/>
</dbReference>
<keyword evidence="5 10" id="KW-0808">Transferase</keyword>
<evidence type="ECO:0000256" key="6">
    <source>
        <dbReference type="ARBA" id="ARBA00022723"/>
    </source>
</evidence>
<dbReference type="InterPro" id="IPR000489">
    <property type="entry name" value="Pterin-binding_dom"/>
</dbReference>